<reference evidence="2 3" key="1">
    <citation type="journal article" date="2010" name="Proc. Natl. Acad. Sci. U.S.A.">
        <title>Insights into evolution of multicellular fungi from the assembled chromosomes of the mushroom Coprinopsis cinerea (Coprinus cinereus).</title>
        <authorList>
            <person name="Stajich J.E."/>
            <person name="Wilke S.K."/>
            <person name="Ahren D."/>
            <person name="Au C.H."/>
            <person name="Birren B.W."/>
            <person name="Borodovsky M."/>
            <person name="Burns C."/>
            <person name="Canback B."/>
            <person name="Casselton L.A."/>
            <person name="Cheng C.K."/>
            <person name="Deng J."/>
            <person name="Dietrich F.S."/>
            <person name="Fargo D.C."/>
            <person name="Farman M.L."/>
            <person name="Gathman A.C."/>
            <person name="Goldberg J."/>
            <person name="Guigo R."/>
            <person name="Hoegger P.J."/>
            <person name="Hooker J.B."/>
            <person name="Huggins A."/>
            <person name="James T.Y."/>
            <person name="Kamada T."/>
            <person name="Kilaru S."/>
            <person name="Kodira C."/>
            <person name="Kues U."/>
            <person name="Kupfer D."/>
            <person name="Kwan H.S."/>
            <person name="Lomsadze A."/>
            <person name="Li W."/>
            <person name="Lilly W.W."/>
            <person name="Ma L.J."/>
            <person name="Mackey A.J."/>
            <person name="Manning G."/>
            <person name="Martin F."/>
            <person name="Muraguchi H."/>
            <person name="Natvig D.O."/>
            <person name="Palmerini H."/>
            <person name="Ramesh M.A."/>
            <person name="Rehmeyer C.J."/>
            <person name="Roe B.A."/>
            <person name="Shenoy N."/>
            <person name="Stanke M."/>
            <person name="Ter-Hovhannisyan V."/>
            <person name="Tunlid A."/>
            <person name="Velagapudi R."/>
            <person name="Vision T.J."/>
            <person name="Zeng Q."/>
            <person name="Zolan M.E."/>
            <person name="Pukkila P.J."/>
        </authorList>
    </citation>
    <scope>NUCLEOTIDE SEQUENCE [LARGE SCALE GENOMIC DNA]</scope>
    <source>
        <strain evidence="3">Okayama-7 / 130 / ATCC MYA-4618 / FGSC 9003</strain>
    </source>
</reference>
<dbReference type="Proteomes" id="UP000001861">
    <property type="component" value="Unassembled WGS sequence"/>
</dbReference>
<dbReference type="EMBL" id="AACS02000009">
    <property type="protein sequence ID" value="EAU89216.1"/>
    <property type="molecule type" value="Genomic_DNA"/>
</dbReference>
<evidence type="ECO:0000313" key="2">
    <source>
        <dbReference type="EMBL" id="EAU89216.1"/>
    </source>
</evidence>
<feature type="compositionally biased region" description="Acidic residues" evidence="1">
    <location>
        <begin position="209"/>
        <end position="219"/>
    </location>
</feature>
<proteinExistence type="predicted"/>
<keyword evidence="3" id="KW-1185">Reference proteome</keyword>
<sequence>MPLQSPLRSGPVPIQRQNYLRVTALFFTPARRARADEQFLEQNFDNLEDRWPFRFREGLSERGRSRARARHYLRLQDELRYLCSITKPEDSPALPMTWEEYLALDSRMESTEWDEVAIPLLEALNSIPDNERLAFLPAEERPPVPYLESDRLVDTRMFIEASLIARGVTRGYVRSLGRSPSAQTARSDDDLPPNYVAFMGDSDSSGSETESDDSDDECYWSDTPGPNDGFVVGMLELGLWSERSLPLNARGVILIDTSEIS</sequence>
<feature type="region of interest" description="Disordered" evidence="1">
    <location>
        <begin position="177"/>
        <end position="223"/>
    </location>
</feature>
<dbReference type="RefSeq" id="XP_001832467.1">
    <property type="nucleotide sequence ID" value="XM_001832415.1"/>
</dbReference>
<name>A8NCC3_COPC7</name>
<accession>A8NCC3</accession>
<gene>
    <name evidence="2" type="ORF">CC1G_03481</name>
</gene>
<protein>
    <submittedName>
        <fullName evidence="2">Uncharacterized protein</fullName>
    </submittedName>
</protein>
<dbReference type="GeneID" id="6008954"/>
<dbReference type="AlphaFoldDB" id="A8NCC3"/>
<evidence type="ECO:0000256" key="1">
    <source>
        <dbReference type="SAM" id="MobiDB-lite"/>
    </source>
</evidence>
<dbReference type="VEuPathDB" id="FungiDB:CC1G_03481"/>
<dbReference type="KEGG" id="cci:CC1G_03481"/>
<dbReference type="InParanoid" id="A8NCC3"/>
<organism evidence="2 3">
    <name type="scientific">Coprinopsis cinerea (strain Okayama-7 / 130 / ATCC MYA-4618 / FGSC 9003)</name>
    <name type="common">Inky cap fungus</name>
    <name type="synonym">Hormographiella aspergillata</name>
    <dbReference type="NCBI Taxonomy" id="240176"/>
    <lineage>
        <taxon>Eukaryota</taxon>
        <taxon>Fungi</taxon>
        <taxon>Dikarya</taxon>
        <taxon>Basidiomycota</taxon>
        <taxon>Agaricomycotina</taxon>
        <taxon>Agaricomycetes</taxon>
        <taxon>Agaricomycetidae</taxon>
        <taxon>Agaricales</taxon>
        <taxon>Agaricineae</taxon>
        <taxon>Psathyrellaceae</taxon>
        <taxon>Coprinopsis</taxon>
    </lineage>
</organism>
<comment type="caution">
    <text evidence="2">The sequence shown here is derived from an EMBL/GenBank/DDBJ whole genome shotgun (WGS) entry which is preliminary data.</text>
</comment>
<evidence type="ECO:0000313" key="3">
    <source>
        <dbReference type="Proteomes" id="UP000001861"/>
    </source>
</evidence>